<dbReference type="InterPro" id="IPR020103">
    <property type="entry name" value="PsdUridine_synth_cat_dom_sf"/>
</dbReference>
<proteinExistence type="inferred from homology"/>
<dbReference type="InterPro" id="IPR006145">
    <property type="entry name" value="PsdUridine_synth_RsuA/RluA"/>
</dbReference>
<dbReference type="SUPFAM" id="SSF55120">
    <property type="entry name" value="Pseudouridine synthase"/>
    <property type="match status" value="1"/>
</dbReference>
<feature type="domain" description="Pseudouridine synthase RsuA/RluA-like" evidence="2">
    <location>
        <begin position="104"/>
        <end position="278"/>
    </location>
</feature>
<dbReference type="InterPro" id="IPR050188">
    <property type="entry name" value="RluA_PseudoU_synthase"/>
</dbReference>
<dbReference type="InterPro" id="IPR006224">
    <property type="entry name" value="PsdUridine_synth_RluA-like_CS"/>
</dbReference>
<dbReference type="Proteomes" id="UP001642484">
    <property type="component" value="Unassembled WGS sequence"/>
</dbReference>
<dbReference type="Pfam" id="PF00849">
    <property type="entry name" value="PseudoU_synth_2"/>
    <property type="match status" value="1"/>
</dbReference>
<gene>
    <name evidence="3" type="ORF">CCMP2556_LOCUS13538</name>
</gene>
<dbReference type="Gene3D" id="3.30.2350.10">
    <property type="entry name" value="Pseudouridine synthase"/>
    <property type="match status" value="1"/>
</dbReference>
<dbReference type="PROSITE" id="PS01129">
    <property type="entry name" value="PSI_RLU"/>
    <property type="match status" value="1"/>
</dbReference>
<protein>
    <recommendedName>
        <fullName evidence="2">Pseudouridine synthase RsuA/RluA-like domain-containing protein</fullName>
    </recommendedName>
</protein>
<comment type="similarity">
    <text evidence="1">Belongs to the pseudouridine synthase RluA family.</text>
</comment>
<organism evidence="3 4">
    <name type="scientific">Durusdinium trenchii</name>
    <dbReference type="NCBI Taxonomy" id="1381693"/>
    <lineage>
        <taxon>Eukaryota</taxon>
        <taxon>Sar</taxon>
        <taxon>Alveolata</taxon>
        <taxon>Dinophyceae</taxon>
        <taxon>Suessiales</taxon>
        <taxon>Symbiodiniaceae</taxon>
        <taxon>Durusdinium</taxon>
    </lineage>
</organism>
<evidence type="ECO:0000256" key="1">
    <source>
        <dbReference type="ARBA" id="ARBA00010876"/>
    </source>
</evidence>
<keyword evidence="4" id="KW-1185">Reference proteome</keyword>
<evidence type="ECO:0000259" key="2">
    <source>
        <dbReference type="Pfam" id="PF00849"/>
    </source>
</evidence>
<sequence>MAQQACAAGDFGEEFVVVGGHPSSGDALSACHALATTLLCLVQAFTDLEMCDDVEAYAEVLQRLGEKMDEAVHEKRPGNSPQTMKAEAARKLPQVLWETVQLQVLLKPPGWTVGAGSAGQARSMERWFQERCSHGIASDAEADFGFVHRLDRNTSGLLLCAKTYAGYFAAKFEFNARRVKKQYLALCQGHFPKGPAMLDFPLQTSEIAPGIYQSRVDQTGQSALTEATQTTTHRLEEHGMEEVLDVAHLMDSGKEAWSLVALKLHTGRTHQIRAHCSHLGHPLAGDEAYGASPSSPSPRVFLHAFRLEIKIETVGAIARECPLLGDLLEVLQHLQPASSSDHLQMLRALHAAP</sequence>
<reference evidence="3 4" key="1">
    <citation type="submission" date="2024-02" db="EMBL/GenBank/DDBJ databases">
        <authorList>
            <person name="Chen Y."/>
            <person name="Shah S."/>
            <person name="Dougan E. K."/>
            <person name="Thang M."/>
            <person name="Chan C."/>
        </authorList>
    </citation>
    <scope>NUCLEOTIDE SEQUENCE [LARGE SCALE GENOMIC DNA]</scope>
</reference>
<comment type="caution">
    <text evidence="3">The sequence shown here is derived from an EMBL/GenBank/DDBJ whole genome shotgun (WGS) entry which is preliminary data.</text>
</comment>
<dbReference type="PANTHER" id="PTHR21600:SF87">
    <property type="entry name" value="RNA PSEUDOURIDYLATE SYNTHASE DOMAIN-CONTAINING PROTEIN 1"/>
    <property type="match status" value="1"/>
</dbReference>
<evidence type="ECO:0000313" key="3">
    <source>
        <dbReference type="EMBL" id="CAK9019117.1"/>
    </source>
</evidence>
<dbReference type="CDD" id="cd02869">
    <property type="entry name" value="PseudoU_synth_RluA_like"/>
    <property type="match status" value="1"/>
</dbReference>
<dbReference type="PANTHER" id="PTHR21600">
    <property type="entry name" value="MITOCHONDRIAL RNA PSEUDOURIDINE SYNTHASE"/>
    <property type="match status" value="1"/>
</dbReference>
<name>A0ABP0JYQ3_9DINO</name>
<accession>A0ABP0JYQ3</accession>
<dbReference type="EMBL" id="CAXAMN010006780">
    <property type="protein sequence ID" value="CAK9019117.1"/>
    <property type="molecule type" value="Genomic_DNA"/>
</dbReference>
<evidence type="ECO:0000313" key="4">
    <source>
        <dbReference type="Proteomes" id="UP001642484"/>
    </source>
</evidence>